<dbReference type="AlphaFoldDB" id="A0A0L8VAR2"/>
<sequence length="113" mass="13258">MENQPNFNKVAIRLICQKMEERGWNQTQLGQRLNMKPSSIHRLVNANTIMVEKLKQLSLVFNYNFFEVLADQLDLPEPKKVVIDPAEHAECLERIRELEIENRTLLKVLKAED</sequence>
<name>A0A0L8VAR2_9BACT</name>
<evidence type="ECO:0000313" key="3">
    <source>
        <dbReference type="Proteomes" id="UP000036958"/>
    </source>
</evidence>
<feature type="domain" description="HTH cro/C1-type" evidence="1">
    <location>
        <begin position="20"/>
        <end position="73"/>
    </location>
</feature>
<dbReference type="SUPFAM" id="SSF47413">
    <property type="entry name" value="lambda repressor-like DNA-binding domains"/>
    <property type="match status" value="1"/>
</dbReference>
<dbReference type="PROSITE" id="PS50943">
    <property type="entry name" value="HTH_CROC1"/>
    <property type="match status" value="1"/>
</dbReference>
<evidence type="ECO:0000313" key="2">
    <source>
        <dbReference type="EMBL" id="KOH45565.1"/>
    </source>
</evidence>
<proteinExistence type="predicted"/>
<dbReference type="SMART" id="SM00530">
    <property type="entry name" value="HTH_XRE"/>
    <property type="match status" value="1"/>
</dbReference>
<dbReference type="CDD" id="cd00093">
    <property type="entry name" value="HTH_XRE"/>
    <property type="match status" value="1"/>
</dbReference>
<dbReference type="GO" id="GO:0003677">
    <property type="term" value="F:DNA binding"/>
    <property type="evidence" value="ECO:0007669"/>
    <property type="project" value="InterPro"/>
</dbReference>
<evidence type="ECO:0000259" key="1">
    <source>
        <dbReference type="PROSITE" id="PS50943"/>
    </source>
</evidence>
<dbReference type="EMBL" id="LGIA01000109">
    <property type="protein sequence ID" value="KOH45565.1"/>
    <property type="molecule type" value="Genomic_DNA"/>
</dbReference>
<dbReference type="Proteomes" id="UP000036958">
    <property type="component" value="Unassembled WGS sequence"/>
</dbReference>
<dbReference type="Gene3D" id="1.10.260.40">
    <property type="entry name" value="lambda repressor-like DNA-binding domains"/>
    <property type="match status" value="1"/>
</dbReference>
<accession>A0A0L8VAR2</accession>
<keyword evidence="3" id="KW-1185">Reference proteome</keyword>
<dbReference type="RefSeq" id="WP_082326358.1">
    <property type="nucleotide sequence ID" value="NZ_LGIA01000109.1"/>
</dbReference>
<protein>
    <recommendedName>
        <fullName evidence="1">HTH cro/C1-type domain-containing protein</fullName>
    </recommendedName>
</protein>
<organism evidence="2 3">
    <name type="scientific">Sunxiuqinia dokdonensis</name>
    <dbReference type="NCBI Taxonomy" id="1409788"/>
    <lineage>
        <taxon>Bacteria</taxon>
        <taxon>Pseudomonadati</taxon>
        <taxon>Bacteroidota</taxon>
        <taxon>Bacteroidia</taxon>
        <taxon>Marinilabiliales</taxon>
        <taxon>Prolixibacteraceae</taxon>
        <taxon>Sunxiuqinia</taxon>
    </lineage>
</organism>
<dbReference type="InterPro" id="IPR010982">
    <property type="entry name" value="Lambda_DNA-bd_dom_sf"/>
</dbReference>
<dbReference type="Pfam" id="PF01381">
    <property type="entry name" value="HTH_3"/>
    <property type="match status" value="1"/>
</dbReference>
<comment type="caution">
    <text evidence="2">The sequence shown here is derived from an EMBL/GenBank/DDBJ whole genome shotgun (WGS) entry which is preliminary data.</text>
</comment>
<gene>
    <name evidence="2" type="ORF">NC99_16180</name>
</gene>
<reference evidence="3" key="1">
    <citation type="submission" date="2015-07" db="EMBL/GenBank/DDBJ databases">
        <title>Genome sequencing of Sunxiuqinia dokdonensis strain SK.</title>
        <authorList>
            <person name="Ahn S."/>
            <person name="Kim B.-C."/>
        </authorList>
    </citation>
    <scope>NUCLEOTIDE SEQUENCE [LARGE SCALE GENOMIC DNA]</scope>
    <source>
        <strain evidence="3">SK</strain>
    </source>
</reference>
<dbReference type="InterPro" id="IPR001387">
    <property type="entry name" value="Cro/C1-type_HTH"/>
</dbReference>